<feature type="compositionally biased region" description="Basic and acidic residues" evidence="1">
    <location>
        <begin position="46"/>
        <end position="86"/>
    </location>
</feature>
<dbReference type="AlphaFoldDB" id="A0AAV2MWS9"/>
<keyword evidence="3" id="KW-1185">Reference proteome</keyword>
<feature type="compositionally biased region" description="Basic and acidic residues" evidence="1">
    <location>
        <begin position="168"/>
        <end position="217"/>
    </location>
</feature>
<sequence length="237" mass="28158">MENRKGKEEGLRGEEYGKKRDRVEKEGEKEGSWWKCVEEEEEEENEKVKGIWKEMKDRMDKGKRREEERAREERRTDEKGEKKKELERTLERKVALRGVEERIGDEGKSILLVVLEKEEDRDEVLEKRGEIGRRWRISVDEDLTREERKMNWRIKEKARGRTNSCYEGEGRKEKEGVSGKREDEISTEGKEEEEKKDEETKERKEKGKERMYRDEGGCKGGGLGEKGQEPRMRGASM</sequence>
<gene>
    <name evidence="2" type="ORF">LPLAT_LOCUS5401</name>
</gene>
<evidence type="ECO:0000313" key="2">
    <source>
        <dbReference type="EMBL" id="CAL1671989.1"/>
    </source>
</evidence>
<organism evidence="2 3">
    <name type="scientific">Lasius platythorax</name>
    <dbReference type="NCBI Taxonomy" id="488582"/>
    <lineage>
        <taxon>Eukaryota</taxon>
        <taxon>Metazoa</taxon>
        <taxon>Ecdysozoa</taxon>
        <taxon>Arthropoda</taxon>
        <taxon>Hexapoda</taxon>
        <taxon>Insecta</taxon>
        <taxon>Pterygota</taxon>
        <taxon>Neoptera</taxon>
        <taxon>Endopterygota</taxon>
        <taxon>Hymenoptera</taxon>
        <taxon>Apocrita</taxon>
        <taxon>Aculeata</taxon>
        <taxon>Formicoidea</taxon>
        <taxon>Formicidae</taxon>
        <taxon>Formicinae</taxon>
        <taxon>Lasius</taxon>
        <taxon>Lasius</taxon>
    </lineage>
</organism>
<comment type="caution">
    <text evidence="2">The sequence shown here is derived from an EMBL/GenBank/DDBJ whole genome shotgun (WGS) entry which is preliminary data.</text>
</comment>
<dbReference type="Proteomes" id="UP001497644">
    <property type="component" value="Unassembled WGS sequence"/>
</dbReference>
<reference evidence="2" key="1">
    <citation type="submission" date="2024-04" db="EMBL/GenBank/DDBJ databases">
        <authorList>
            <consortium name="Molecular Ecology Group"/>
        </authorList>
    </citation>
    <scope>NUCLEOTIDE SEQUENCE</scope>
</reference>
<dbReference type="EMBL" id="CAXIPU020000435">
    <property type="protein sequence ID" value="CAL1671989.1"/>
    <property type="molecule type" value="Genomic_DNA"/>
</dbReference>
<feature type="compositionally biased region" description="Basic and acidic residues" evidence="1">
    <location>
        <begin position="226"/>
        <end position="237"/>
    </location>
</feature>
<evidence type="ECO:0000313" key="3">
    <source>
        <dbReference type="Proteomes" id="UP001497644"/>
    </source>
</evidence>
<feature type="compositionally biased region" description="Basic and acidic residues" evidence="1">
    <location>
        <begin position="1"/>
        <end position="32"/>
    </location>
</feature>
<accession>A0AAV2MWS9</accession>
<name>A0AAV2MWS9_9HYME</name>
<protein>
    <submittedName>
        <fullName evidence="2">Uncharacterized protein</fullName>
    </submittedName>
</protein>
<feature type="region of interest" description="Disordered" evidence="1">
    <location>
        <begin position="1"/>
        <end position="86"/>
    </location>
</feature>
<feature type="region of interest" description="Disordered" evidence="1">
    <location>
        <begin position="157"/>
        <end position="237"/>
    </location>
</feature>
<proteinExistence type="predicted"/>
<evidence type="ECO:0000256" key="1">
    <source>
        <dbReference type="SAM" id="MobiDB-lite"/>
    </source>
</evidence>